<dbReference type="AlphaFoldDB" id="A0A7C9JEE2"/>
<proteinExistence type="predicted"/>
<comment type="caution">
    <text evidence="1">The sequence shown here is derived from an EMBL/GenBank/DDBJ whole genome shotgun (WGS) entry which is preliminary data.</text>
</comment>
<evidence type="ECO:0000313" key="2">
    <source>
        <dbReference type="Proteomes" id="UP000479526"/>
    </source>
</evidence>
<dbReference type="RefSeq" id="WP_161482269.1">
    <property type="nucleotide sequence ID" value="NZ_WXEW01000008.1"/>
</dbReference>
<reference evidence="1 2" key="1">
    <citation type="submission" date="2020-01" db="EMBL/GenBank/DDBJ databases">
        <title>Herbidospora sp. NEAU-GS84 nov., a novel actinomycete isolated from soil.</title>
        <authorList>
            <person name="Han L."/>
        </authorList>
    </citation>
    <scope>NUCLEOTIDE SEQUENCE [LARGE SCALE GENOMIC DNA]</scope>
    <source>
        <strain evidence="1 2">NEAU-GS84</strain>
    </source>
</reference>
<keyword evidence="2" id="KW-1185">Reference proteome</keyword>
<name>A0A7C9JEE2_9ACTN</name>
<accession>A0A7C9JEE2</accession>
<gene>
    <name evidence="1" type="ORF">GT755_26105</name>
</gene>
<organism evidence="1 2">
    <name type="scientific">Herbidospora solisilvae</name>
    <dbReference type="NCBI Taxonomy" id="2696284"/>
    <lineage>
        <taxon>Bacteria</taxon>
        <taxon>Bacillati</taxon>
        <taxon>Actinomycetota</taxon>
        <taxon>Actinomycetes</taxon>
        <taxon>Streptosporangiales</taxon>
        <taxon>Streptosporangiaceae</taxon>
        <taxon>Herbidospora</taxon>
    </lineage>
</organism>
<evidence type="ECO:0000313" key="1">
    <source>
        <dbReference type="EMBL" id="NAS25144.1"/>
    </source>
</evidence>
<protein>
    <submittedName>
        <fullName evidence="1">Uncharacterized protein</fullName>
    </submittedName>
</protein>
<dbReference type="EMBL" id="WXEW01000008">
    <property type="protein sequence ID" value="NAS25144.1"/>
    <property type="molecule type" value="Genomic_DNA"/>
</dbReference>
<dbReference type="Proteomes" id="UP000479526">
    <property type="component" value="Unassembled WGS sequence"/>
</dbReference>
<sequence>MTTARDFAARPLVGVDDLSPAAVETFLRVRGWLRTDWRENLYSIWESTTERASLMLPFDRSYRDFPARLRDALTTIADVYELRNDEDLALEIAGARSDILLVRADQATVDGSIPLAEAQDLLTGINQMLSAAACSAIRPRAFNQGRRPDAVKEFLAEEVRMGHTLRGSFVLTILARHDEEMSEELPVQSGSDTAAIGTYTRRVMTTLATGLAASRDLLEEDQPIELDEAVQNGASAELIDSIDRMSQFPGLRALDVSFRWSPSQPQPAEAASRVVLRRPHPERVQLVREALRRRPVVEQDDVVGQVVRLERAEGQDEGVVVVDGSLGRTRRRVKMRLAGDDYRLALRAHDERRPVVASGVVVLEKRSWWLEPPVRIRAVS</sequence>